<accession>A0A8X6VKC5</accession>
<sequence length="197" mass="22964">MTQSTKRRNPPSDATAYMLATNMVSFVRLFTESPAWGKPNGDISSTIKKCKNLKEDAYRGLVQDTKNHVRIKIDETAIKCYIIKRSNENLAIKKQIQSSRNLDDMKEKLKILDVQNKENPTSIFIEFMRPKYPAKRVPNQQTPHTNTQQYVRWNWRNASMESVATTIKEQRPGGSQNPIVFHTRRLRNYEINYTITE</sequence>
<name>A0A8X6VKC5_TRICX</name>
<dbReference type="Proteomes" id="UP000887159">
    <property type="component" value="Unassembled WGS sequence"/>
</dbReference>
<proteinExistence type="predicted"/>
<reference evidence="1" key="1">
    <citation type="submission" date="2020-08" db="EMBL/GenBank/DDBJ databases">
        <title>Multicomponent nature underlies the extraordinary mechanical properties of spider dragline silk.</title>
        <authorList>
            <person name="Kono N."/>
            <person name="Nakamura H."/>
            <person name="Mori M."/>
            <person name="Yoshida Y."/>
            <person name="Ohtoshi R."/>
            <person name="Malay A.D."/>
            <person name="Moran D.A.P."/>
            <person name="Tomita M."/>
            <person name="Numata K."/>
            <person name="Arakawa K."/>
        </authorList>
    </citation>
    <scope>NUCLEOTIDE SEQUENCE</scope>
</reference>
<dbReference type="AlphaFoldDB" id="A0A8X6VKC5"/>
<organism evidence="1 2">
    <name type="scientific">Trichonephila clavipes</name>
    <name type="common">Golden silk orbweaver</name>
    <name type="synonym">Nephila clavipes</name>
    <dbReference type="NCBI Taxonomy" id="2585209"/>
    <lineage>
        <taxon>Eukaryota</taxon>
        <taxon>Metazoa</taxon>
        <taxon>Ecdysozoa</taxon>
        <taxon>Arthropoda</taxon>
        <taxon>Chelicerata</taxon>
        <taxon>Arachnida</taxon>
        <taxon>Araneae</taxon>
        <taxon>Araneomorphae</taxon>
        <taxon>Entelegynae</taxon>
        <taxon>Araneoidea</taxon>
        <taxon>Nephilidae</taxon>
        <taxon>Trichonephila</taxon>
    </lineage>
</organism>
<gene>
    <name evidence="1" type="ORF">TNCV_3296261</name>
</gene>
<keyword evidence="2" id="KW-1185">Reference proteome</keyword>
<comment type="caution">
    <text evidence="1">The sequence shown here is derived from an EMBL/GenBank/DDBJ whole genome shotgun (WGS) entry which is preliminary data.</text>
</comment>
<evidence type="ECO:0000313" key="1">
    <source>
        <dbReference type="EMBL" id="GFY21982.1"/>
    </source>
</evidence>
<dbReference type="EMBL" id="BMAU01021359">
    <property type="protein sequence ID" value="GFY21982.1"/>
    <property type="molecule type" value="Genomic_DNA"/>
</dbReference>
<evidence type="ECO:0000313" key="2">
    <source>
        <dbReference type="Proteomes" id="UP000887159"/>
    </source>
</evidence>
<protein>
    <submittedName>
        <fullName evidence="1">Uncharacterized protein</fullName>
    </submittedName>
</protein>